<evidence type="ECO:0000313" key="2">
    <source>
        <dbReference type="EMBL" id="RPB14108.1"/>
    </source>
</evidence>
<feature type="compositionally biased region" description="Basic and acidic residues" evidence="1">
    <location>
        <begin position="390"/>
        <end position="410"/>
    </location>
</feature>
<feature type="compositionally biased region" description="Polar residues" evidence="1">
    <location>
        <begin position="267"/>
        <end position="285"/>
    </location>
</feature>
<feature type="compositionally biased region" description="Basic residues" evidence="1">
    <location>
        <begin position="133"/>
        <end position="143"/>
    </location>
</feature>
<accession>A0A3N4KXA0</accession>
<feature type="compositionally biased region" description="Basic and acidic residues" evidence="1">
    <location>
        <begin position="90"/>
        <end position="99"/>
    </location>
</feature>
<evidence type="ECO:0000313" key="3">
    <source>
        <dbReference type="Proteomes" id="UP000277580"/>
    </source>
</evidence>
<feature type="compositionally biased region" description="Basic and acidic residues" evidence="1">
    <location>
        <begin position="431"/>
        <end position="443"/>
    </location>
</feature>
<feature type="compositionally biased region" description="Polar residues" evidence="1">
    <location>
        <begin position="317"/>
        <end position="332"/>
    </location>
</feature>
<dbReference type="OrthoDB" id="5377213at2759"/>
<sequence length="492" mass="53102">MSSSTVPSHQYHPPRHPHAISPTTAKPPITPPSFATGYVYPSSAVPTTAAYRSTGPPSIISTSSSPSPRLNPGLAAARHVSKAASRLKRSRSDNAKKSTEQLADDVIDEGFFSGPGSPPLEQYYPHHSATSAHKARGKIKPLLKKVSGSSRGNSLDLSRSDGGLPGGVGLGIFDNAGDSSGVDEDSPYSNRHRRNFSGTSGNSPLLVNAPFAHPKRQVPRRGAYTPEVSHYNTSNESSDESDDESITRRNVLQGSGGGSRSIKAGLQLNTGGRSTPMLPTSSLTDLHNRRISTSTLTTPVSPVSPLELPPIRSSTLESVVTIPQQPSPTGSRAPSLMRSRIGRTSSETTRRAVRDPSPGFAASVTAARLAWEAKEEKKEEKRERKRRRSEAKGEERSRATSRCSGRERGNSDGSKGTVWDDDELPNSFPEKVLEEDCTEERGRPRVQGAGTGTGGKRWSVGKERRPGFKKRWLGFVVWVRIGMVRMGRRLGF</sequence>
<gene>
    <name evidence="2" type="ORF">P167DRAFT_485060</name>
</gene>
<dbReference type="EMBL" id="ML119119">
    <property type="protein sequence ID" value="RPB14108.1"/>
    <property type="molecule type" value="Genomic_DNA"/>
</dbReference>
<feature type="compositionally biased region" description="Polar residues" evidence="1">
    <location>
        <begin position="196"/>
        <end position="205"/>
    </location>
</feature>
<feature type="compositionally biased region" description="Polar residues" evidence="1">
    <location>
        <begin position="147"/>
        <end position="157"/>
    </location>
</feature>
<dbReference type="Proteomes" id="UP000277580">
    <property type="component" value="Unassembled WGS sequence"/>
</dbReference>
<organism evidence="2 3">
    <name type="scientific">Morchella conica CCBAS932</name>
    <dbReference type="NCBI Taxonomy" id="1392247"/>
    <lineage>
        <taxon>Eukaryota</taxon>
        <taxon>Fungi</taxon>
        <taxon>Dikarya</taxon>
        <taxon>Ascomycota</taxon>
        <taxon>Pezizomycotina</taxon>
        <taxon>Pezizomycetes</taxon>
        <taxon>Pezizales</taxon>
        <taxon>Morchellaceae</taxon>
        <taxon>Morchella</taxon>
    </lineage>
</organism>
<proteinExistence type="predicted"/>
<feature type="region of interest" description="Disordered" evidence="1">
    <location>
        <begin position="1"/>
        <end position="286"/>
    </location>
</feature>
<feature type="compositionally biased region" description="Basic and acidic residues" evidence="1">
    <location>
        <begin position="371"/>
        <end position="382"/>
    </location>
</feature>
<evidence type="ECO:0000256" key="1">
    <source>
        <dbReference type="SAM" id="MobiDB-lite"/>
    </source>
</evidence>
<reference evidence="2 3" key="1">
    <citation type="journal article" date="2018" name="Nat. Ecol. Evol.">
        <title>Pezizomycetes genomes reveal the molecular basis of ectomycorrhizal truffle lifestyle.</title>
        <authorList>
            <person name="Murat C."/>
            <person name="Payen T."/>
            <person name="Noel B."/>
            <person name="Kuo A."/>
            <person name="Morin E."/>
            <person name="Chen J."/>
            <person name="Kohler A."/>
            <person name="Krizsan K."/>
            <person name="Balestrini R."/>
            <person name="Da Silva C."/>
            <person name="Montanini B."/>
            <person name="Hainaut M."/>
            <person name="Levati E."/>
            <person name="Barry K.W."/>
            <person name="Belfiori B."/>
            <person name="Cichocki N."/>
            <person name="Clum A."/>
            <person name="Dockter R.B."/>
            <person name="Fauchery L."/>
            <person name="Guy J."/>
            <person name="Iotti M."/>
            <person name="Le Tacon F."/>
            <person name="Lindquist E.A."/>
            <person name="Lipzen A."/>
            <person name="Malagnac F."/>
            <person name="Mello A."/>
            <person name="Molinier V."/>
            <person name="Miyauchi S."/>
            <person name="Poulain J."/>
            <person name="Riccioni C."/>
            <person name="Rubini A."/>
            <person name="Sitrit Y."/>
            <person name="Splivallo R."/>
            <person name="Traeger S."/>
            <person name="Wang M."/>
            <person name="Zifcakova L."/>
            <person name="Wipf D."/>
            <person name="Zambonelli A."/>
            <person name="Paolocci F."/>
            <person name="Nowrousian M."/>
            <person name="Ottonello S."/>
            <person name="Baldrian P."/>
            <person name="Spatafora J.W."/>
            <person name="Henrissat B."/>
            <person name="Nagy L.G."/>
            <person name="Aury J.M."/>
            <person name="Wincker P."/>
            <person name="Grigoriev I.V."/>
            <person name="Bonfante P."/>
            <person name="Martin F.M."/>
        </authorList>
    </citation>
    <scope>NUCLEOTIDE SEQUENCE [LARGE SCALE GENOMIC DNA]</scope>
    <source>
        <strain evidence="2 3">CCBAS932</strain>
    </source>
</reference>
<feature type="compositionally biased region" description="Basic residues" evidence="1">
    <location>
        <begin position="79"/>
        <end position="89"/>
    </location>
</feature>
<keyword evidence="3" id="KW-1185">Reference proteome</keyword>
<dbReference type="InParanoid" id="A0A3N4KXA0"/>
<dbReference type="AlphaFoldDB" id="A0A3N4KXA0"/>
<feature type="compositionally biased region" description="Low complexity" evidence="1">
    <location>
        <begin position="53"/>
        <end position="68"/>
    </location>
</feature>
<feature type="region of interest" description="Disordered" evidence="1">
    <location>
        <begin position="317"/>
        <end position="461"/>
    </location>
</feature>
<name>A0A3N4KXA0_9PEZI</name>
<protein>
    <submittedName>
        <fullName evidence="2">Uncharacterized protein</fullName>
    </submittedName>
</protein>